<protein>
    <recommendedName>
        <fullName evidence="3">Rab-GAP TBC domain-containing protein</fullName>
    </recommendedName>
</protein>
<keyword evidence="1" id="KW-0343">GTPase activation</keyword>
<accession>A0AAD5LW31</accession>
<proteinExistence type="predicted"/>
<evidence type="ECO:0000313" key="5">
    <source>
        <dbReference type="Proteomes" id="UP001209570"/>
    </source>
</evidence>
<organism evidence="4 5">
    <name type="scientific">Pythium insidiosum</name>
    <name type="common">Pythiosis disease agent</name>
    <dbReference type="NCBI Taxonomy" id="114742"/>
    <lineage>
        <taxon>Eukaryota</taxon>
        <taxon>Sar</taxon>
        <taxon>Stramenopiles</taxon>
        <taxon>Oomycota</taxon>
        <taxon>Peronosporomycetes</taxon>
        <taxon>Pythiales</taxon>
        <taxon>Pythiaceae</taxon>
        <taxon>Pythium</taxon>
    </lineage>
</organism>
<gene>
    <name evidence="4" type="ORF">P43SY_000466</name>
</gene>
<evidence type="ECO:0000256" key="1">
    <source>
        <dbReference type="ARBA" id="ARBA00022468"/>
    </source>
</evidence>
<dbReference type="Gene3D" id="1.10.8.270">
    <property type="entry name" value="putative rabgap domain of human tbc1 domain family member 14 like domains"/>
    <property type="match status" value="1"/>
</dbReference>
<dbReference type="PANTHER" id="PTHR22957:SF26">
    <property type="entry name" value="LD44506P"/>
    <property type="match status" value="1"/>
</dbReference>
<dbReference type="Gene3D" id="1.10.10.750">
    <property type="entry name" value="Ypt/Rab-GAP domain of gyp1p, domain 1"/>
    <property type="match status" value="1"/>
</dbReference>
<evidence type="ECO:0000259" key="3">
    <source>
        <dbReference type="PROSITE" id="PS50086"/>
    </source>
</evidence>
<dbReference type="PROSITE" id="PS50086">
    <property type="entry name" value="TBC_RABGAP"/>
    <property type="match status" value="1"/>
</dbReference>
<dbReference type="FunFam" id="1.10.472.80:FF:000115">
    <property type="entry name" value="E3 ubiquitin-protein ligase RNF8"/>
    <property type="match status" value="1"/>
</dbReference>
<dbReference type="SUPFAM" id="SSF47923">
    <property type="entry name" value="Ypt/Rab-GAP domain of gyp1p"/>
    <property type="match status" value="3"/>
</dbReference>
<dbReference type="SMART" id="SM00164">
    <property type="entry name" value="TBC"/>
    <property type="match status" value="1"/>
</dbReference>
<dbReference type="InterPro" id="IPR035969">
    <property type="entry name" value="Rab-GAP_TBC_sf"/>
</dbReference>
<dbReference type="GO" id="GO:0005096">
    <property type="term" value="F:GTPase activator activity"/>
    <property type="evidence" value="ECO:0007669"/>
    <property type="project" value="UniProtKB-KW"/>
</dbReference>
<reference evidence="4" key="1">
    <citation type="submission" date="2021-12" db="EMBL/GenBank/DDBJ databases">
        <title>Prjna785345.</title>
        <authorList>
            <person name="Rujirawat T."/>
            <person name="Krajaejun T."/>
        </authorList>
    </citation>
    <scope>NUCLEOTIDE SEQUENCE</scope>
    <source>
        <strain evidence="4">Pi057C3</strain>
    </source>
</reference>
<feature type="compositionally biased region" description="Basic residues" evidence="2">
    <location>
        <begin position="30"/>
        <end position="40"/>
    </location>
</feature>
<dbReference type="Pfam" id="PF00566">
    <property type="entry name" value="RabGAP-TBC"/>
    <property type="match status" value="1"/>
</dbReference>
<dbReference type="InterPro" id="IPR000195">
    <property type="entry name" value="Rab-GAP-TBC_dom"/>
</dbReference>
<feature type="domain" description="Rab-GAP TBC" evidence="3">
    <location>
        <begin position="187"/>
        <end position="482"/>
    </location>
</feature>
<comment type="caution">
    <text evidence="4">The sequence shown here is derived from an EMBL/GenBank/DDBJ whole genome shotgun (WGS) entry which is preliminary data.</text>
</comment>
<feature type="region of interest" description="Disordered" evidence="2">
    <location>
        <begin position="1"/>
        <end position="161"/>
    </location>
</feature>
<evidence type="ECO:0000313" key="4">
    <source>
        <dbReference type="EMBL" id="KAJ0395168.1"/>
    </source>
</evidence>
<feature type="compositionally biased region" description="Low complexity" evidence="2">
    <location>
        <begin position="45"/>
        <end position="55"/>
    </location>
</feature>
<name>A0AAD5LW31_PYTIN</name>
<keyword evidence="5" id="KW-1185">Reference proteome</keyword>
<dbReference type="EMBL" id="JAKCXM010000360">
    <property type="protein sequence ID" value="KAJ0395168.1"/>
    <property type="molecule type" value="Genomic_DNA"/>
</dbReference>
<dbReference type="FunFam" id="1.10.10.750:FF:000009">
    <property type="entry name" value="TBC1 domain family member 22A"/>
    <property type="match status" value="1"/>
</dbReference>
<dbReference type="PANTHER" id="PTHR22957">
    <property type="entry name" value="TBC1 DOMAIN FAMILY MEMBER GTPASE-ACTIVATING PROTEIN"/>
    <property type="match status" value="1"/>
</dbReference>
<dbReference type="Gene3D" id="1.10.472.80">
    <property type="entry name" value="Ypt/Rab-GAP domain of gyp1p, domain 3"/>
    <property type="match status" value="1"/>
</dbReference>
<feature type="compositionally biased region" description="Low complexity" evidence="2">
    <location>
        <begin position="91"/>
        <end position="110"/>
    </location>
</feature>
<evidence type="ECO:0000256" key="2">
    <source>
        <dbReference type="SAM" id="MobiDB-lite"/>
    </source>
</evidence>
<dbReference type="FunFam" id="1.10.8.270:FF:000004">
    <property type="entry name" value="TBC1 domain family, member 22B"/>
    <property type="match status" value="1"/>
</dbReference>
<sequence>MRSTDELQHEASAIPDEPAPPTSSNPFRNALHKFANKKKDKAPTSGSSAASGFFSRAAKGINKSQPLPGSVKQVCGGQLPPVWATPPPSAPRRGSSPTSSGTKSPSGEPSLTVNEQDEDTTSASLEQVHVSVKPNESTGSVPTPSASASTRPSSRNSTGNHRCEQFNQLLQGDVIDLDKLRQLSWGGVPYDHRPNVWRLLLGYMPSKHDRRESMLQRKRQEYRELLQQYYYIPDTDRGIKEQSTLRQILVDIPRTNAEVKLFQDERIHQGYMPSKHDRRESMLQRKRQEYRELLQQYYYIPDTDRGVKEQSTLRQILVDIPRTNAEVKLFQDERIHQCMERVLYTWAIRHPASGYVQGINDLLTPFLVVFLSVFMEDPQHGDLSLVSDERLDEVEADSYWCLTKLLDGIQDHYTFAQPGLQRMVHRMEELVHRCDAELFKHIVEHEGVQFVQFAFRWMNCLLMREVPLNAIIRLWDTYLCEDSGFEGFHVYVCAAILMTFGEKLKTLEFQDLVLFLQHLPTQDWNEDEIDPLLSRAFILQTYFADSPSHLS</sequence>
<feature type="compositionally biased region" description="Low complexity" evidence="2">
    <location>
        <begin position="137"/>
        <end position="158"/>
    </location>
</feature>
<dbReference type="Proteomes" id="UP001209570">
    <property type="component" value="Unassembled WGS sequence"/>
</dbReference>
<dbReference type="AlphaFoldDB" id="A0AAD5LW31"/>